<evidence type="ECO:0000256" key="1">
    <source>
        <dbReference type="SAM" id="MobiDB-lite"/>
    </source>
</evidence>
<evidence type="ECO:0008006" key="4">
    <source>
        <dbReference type="Google" id="ProtNLM"/>
    </source>
</evidence>
<organism evidence="2 3">
    <name type="scientific">Pseudarcicella hirudinis</name>
    <dbReference type="NCBI Taxonomy" id="1079859"/>
    <lineage>
        <taxon>Bacteria</taxon>
        <taxon>Pseudomonadati</taxon>
        <taxon>Bacteroidota</taxon>
        <taxon>Cytophagia</taxon>
        <taxon>Cytophagales</taxon>
        <taxon>Flectobacillaceae</taxon>
        <taxon>Pseudarcicella</taxon>
    </lineage>
</organism>
<keyword evidence="3" id="KW-1185">Reference proteome</keyword>
<dbReference type="AlphaFoldDB" id="A0A1I5MWW8"/>
<feature type="region of interest" description="Disordered" evidence="1">
    <location>
        <begin position="117"/>
        <end position="139"/>
    </location>
</feature>
<evidence type="ECO:0000313" key="2">
    <source>
        <dbReference type="EMBL" id="SFP13988.1"/>
    </source>
</evidence>
<dbReference type="EMBL" id="FOXH01000001">
    <property type="protein sequence ID" value="SFP13988.1"/>
    <property type="molecule type" value="Genomic_DNA"/>
</dbReference>
<dbReference type="Proteomes" id="UP000199306">
    <property type="component" value="Unassembled WGS sequence"/>
</dbReference>
<sequence length="139" mass="15479">MAYVTTTDLNAALYEEIQQSISRDNSNPPETAINNAMDLVAAKLSLRYNIAAEFAKTGDSRNSLLVMYVRDIAIYFLYKLPESVPAKRKFAYEEAISFLLECQQGLSVIQGLDPAPVSENPAASDRIAAGYEPRRPSRW</sequence>
<evidence type="ECO:0000313" key="3">
    <source>
        <dbReference type="Proteomes" id="UP000199306"/>
    </source>
</evidence>
<dbReference type="RefSeq" id="WP_092011507.1">
    <property type="nucleotide sequence ID" value="NZ_FOXH01000001.1"/>
</dbReference>
<reference evidence="2 3" key="1">
    <citation type="submission" date="2016-10" db="EMBL/GenBank/DDBJ databases">
        <authorList>
            <person name="de Groot N.N."/>
        </authorList>
    </citation>
    <scope>NUCLEOTIDE SEQUENCE [LARGE SCALE GENOMIC DNA]</scope>
    <source>
        <strain evidence="3">E92,LMG 26720,CCM 7988</strain>
    </source>
</reference>
<name>A0A1I5MWW8_9BACT</name>
<dbReference type="OrthoDB" id="964514at2"/>
<proteinExistence type="predicted"/>
<accession>A0A1I5MWW8</accession>
<protein>
    <recommendedName>
        <fullName evidence="4">Mu-like prophage protein gp36</fullName>
    </recommendedName>
</protein>
<gene>
    <name evidence="2" type="ORF">SAMN04515674_101485</name>
</gene>
<dbReference type="STRING" id="1079859.SAMN04515674_101485"/>